<dbReference type="EMBL" id="JBHUOG010000002">
    <property type="protein sequence ID" value="MFD2796365.1"/>
    <property type="molecule type" value="Genomic_DNA"/>
</dbReference>
<reference evidence="3" key="1">
    <citation type="journal article" date="2019" name="Int. J. Syst. Evol. Microbiol.">
        <title>The Global Catalogue of Microorganisms (GCM) 10K type strain sequencing project: providing services to taxonomists for standard genome sequencing and annotation.</title>
        <authorList>
            <consortium name="The Broad Institute Genomics Platform"/>
            <consortium name="The Broad Institute Genome Sequencing Center for Infectious Disease"/>
            <person name="Wu L."/>
            <person name="Ma J."/>
        </authorList>
    </citation>
    <scope>NUCLEOTIDE SEQUENCE [LARGE SCALE GENOMIC DNA]</scope>
    <source>
        <strain evidence="3">CCM 7044</strain>
    </source>
</reference>
<name>A0ABW5VYN7_9MICO</name>
<feature type="compositionally biased region" description="Pro residues" evidence="1">
    <location>
        <begin position="359"/>
        <end position="368"/>
    </location>
</feature>
<evidence type="ECO:0000256" key="1">
    <source>
        <dbReference type="SAM" id="MobiDB-lite"/>
    </source>
</evidence>
<accession>A0ABW5VYN7</accession>
<organism evidence="2 3">
    <name type="scientific">Promicromonospora vindobonensis</name>
    <dbReference type="NCBI Taxonomy" id="195748"/>
    <lineage>
        <taxon>Bacteria</taxon>
        <taxon>Bacillati</taxon>
        <taxon>Actinomycetota</taxon>
        <taxon>Actinomycetes</taxon>
        <taxon>Micrococcales</taxon>
        <taxon>Promicromonosporaceae</taxon>
        <taxon>Promicromonospora</taxon>
    </lineage>
</organism>
<comment type="caution">
    <text evidence="2">The sequence shown here is derived from an EMBL/GenBank/DDBJ whole genome shotgun (WGS) entry which is preliminary data.</text>
</comment>
<dbReference type="Proteomes" id="UP001597479">
    <property type="component" value="Unassembled WGS sequence"/>
</dbReference>
<keyword evidence="3" id="KW-1185">Reference proteome</keyword>
<dbReference type="RefSeq" id="WP_377187816.1">
    <property type="nucleotide sequence ID" value="NZ_JBHUOG010000002.1"/>
</dbReference>
<gene>
    <name evidence="2" type="ORF">ACFS27_22585</name>
</gene>
<feature type="region of interest" description="Disordered" evidence="1">
    <location>
        <begin position="342"/>
        <end position="381"/>
    </location>
</feature>
<proteinExistence type="predicted"/>
<protein>
    <submittedName>
        <fullName evidence="2">Uncharacterized protein</fullName>
    </submittedName>
</protein>
<evidence type="ECO:0000313" key="2">
    <source>
        <dbReference type="EMBL" id="MFD2796365.1"/>
    </source>
</evidence>
<sequence>MFDDDAKPNLFERALDQVYGDDEHGKAAARADITAMHDHDTTDASRAYELIARGVWAALRDLGISGGRMLTIGQDAETFAGVPVFERRMDPGALSGLAATIPKRPGLPGQAPHPGILLRTWDRNADHDRFDVVIAVPAYTDVALHRPGVGSDRRIEQILGIIGCLANTEPGGYTIALVSRDVLDDADVDSRRLLTELGELVGALRMPSGALRENPGNDAVVDLLIMRRHFGAPIRSHTFLPTSVQLVRGQEVRVNQYFRANPSHVLGRLDARPSVWGSPELVVHPTGLGLDRDLTAGLAKITDHARAAGLTANTDHCLDPDVSIDNTLARREDLDAVRRRIRNLRVSKPQRAESGKSSPDPPSKPPGPGGEARPDLPGPGF</sequence>
<evidence type="ECO:0000313" key="3">
    <source>
        <dbReference type="Proteomes" id="UP001597479"/>
    </source>
</evidence>